<feature type="transmembrane region" description="Helical" evidence="1">
    <location>
        <begin position="217"/>
        <end position="236"/>
    </location>
</feature>
<protein>
    <recommendedName>
        <fullName evidence="2">DUF6533 domain-containing protein</fullName>
    </recommendedName>
</protein>
<dbReference type="AlphaFoldDB" id="A8NS52"/>
<dbReference type="Pfam" id="PF20151">
    <property type="entry name" value="DUF6533"/>
    <property type="match status" value="1"/>
</dbReference>
<dbReference type="OMA" id="LARYITW"/>
<keyword evidence="1" id="KW-0472">Membrane</keyword>
<dbReference type="VEuPathDB" id="FungiDB:CC1G_03028"/>
<evidence type="ECO:0000313" key="3">
    <source>
        <dbReference type="EMBL" id="EAU86005.2"/>
    </source>
</evidence>
<feature type="transmembrane region" description="Helical" evidence="1">
    <location>
        <begin position="122"/>
        <end position="147"/>
    </location>
</feature>
<evidence type="ECO:0000259" key="2">
    <source>
        <dbReference type="Pfam" id="PF20151"/>
    </source>
</evidence>
<feature type="transmembrane region" description="Helical" evidence="1">
    <location>
        <begin position="19"/>
        <end position="37"/>
    </location>
</feature>
<name>A8NS52_COPC7</name>
<dbReference type="InterPro" id="IPR045340">
    <property type="entry name" value="DUF6533"/>
</dbReference>
<keyword evidence="1" id="KW-0812">Transmembrane</keyword>
<dbReference type="HOGENOM" id="CLU_829034_0_0_1"/>
<dbReference type="GeneID" id="6012477"/>
<reference evidence="3 4" key="1">
    <citation type="journal article" date="2010" name="Proc. Natl. Acad. Sci. U.S.A.">
        <title>Insights into evolution of multicellular fungi from the assembled chromosomes of the mushroom Coprinopsis cinerea (Coprinus cinereus).</title>
        <authorList>
            <person name="Stajich J.E."/>
            <person name="Wilke S.K."/>
            <person name="Ahren D."/>
            <person name="Au C.H."/>
            <person name="Birren B.W."/>
            <person name="Borodovsky M."/>
            <person name="Burns C."/>
            <person name="Canback B."/>
            <person name="Casselton L.A."/>
            <person name="Cheng C.K."/>
            <person name="Deng J."/>
            <person name="Dietrich F.S."/>
            <person name="Fargo D.C."/>
            <person name="Farman M.L."/>
            <person name="Gathman A.C."/>
            <person name="Goldberg J."/>
            <person name="Guigo R."/>
            <person name="Hoegger P.J."/>
            <person name="Hooker J.B."/>
            <person name="Huggins A."/>
            <person name="James T.Y."/>
            <person name="Kamada T."/>
            <person name="Kilaru S."/>
            <person name="Kodira C."/>
            <person name="Kues U."/>
            <person name="Kupfer D."/>
            <person name="Kwan H.S."/>
            <person name="Lomsadze A."/>
            <person name="Li W."/>
            <person name="Lilly W.W."/>
            <person name="Ma L.J."/>
            <person name="Mackey A.J."/>
            <person name="Manning G."/>
            <person name="Martin F."/>
            <person name="Muraguchi H."/>
            <person name="Natvig D.O."/>
            <person name="Palmerini H."/>
            <person name="Ramesh M.A."/>
            <person name="Rehmeyer C.J."/>
            <person name="Roe B.A."/>
            <person name="Shenoy N."/>
            <person name="Stanke M."/>
            <person name="Ter-Hovhannisyan V."/>
            <person name="Tunlid A."/>
            <person name="Velagapudi R."/>
            <person name="Vision T.J."/>
            <person name="Zeng Q."/>
            <person name="Zolan M.E."/>
            <person name="Pukkila P.J."/>
        </authorList>
    </citation>
    <scope>NUCLEOTIDE SEQUENCE [LARGE SCALE GENOMIC DNA]</scope>
    <source>
        <strain evidence="4">Okayama-7 / 130 / ATCC MYA-4618 / FGSC 9003</strain>
    </source>
</reference>
<sequence>MSEVSNNCLPLPFRESHTAIAFVAVASLTFWLADYIQTFESEVFLIWWHHAEWTSVQYLWFLSRYLPFLDLPIALAYRLHYGLSLTSCKALWAISFFAFYASGSLANSLLGARVVALSGQKFYVVLFAKIYYVGVQLSVFILSVIYLNSLKHEISPNPVNPGCIITDGHDILLSVIFALMMGQQFVFMVIALWMGAVRYRNAATKSRIFVTFQRDGICCFIVLTLIATTNIVVHLVRSPEYQFLLVLPLRIMHSIISTRTVLNMRESTCTGGGLCFTAALVDHPPAERYDNEELRLRECTIEVAIEVAKDVMEDKELSDRMSQKSDCACSDLGHR</sequence>
<keyword evidence="4" id="KW-1185">Reference proteome</keyword>
<proteinExistence type="predicted"/>
<accession>A8NS52</accession>
<comment type="caution">
    <text evidence="3">The sequence shown here is derived from an EMBL/GenBank/DDBJ whole genome shotgun (WGS) entry which is preliminary data.</text>
</comment>
<dbReference type="OrthoDB" id="3350812at2759"/>
<feature type="transmembrane region" description="Helical" evidence="1">
    <location>
        <begin position="171"/>
        <end position="196"/>
    </location>
</feature>
<feature type="domain" description="DUF6533" evidence="2">
    <location>
        <begin position="23"/>
        <end position="69"/>
    </location>
</feature>
<dbReference type="KEGG" id="cci:CC1G_03028"/>
<dbReference type="STRING" id="240176.A8NS52"/>
<evidence type="ECO:0000313" key="4">
    <source>
        <dbReference type="Proteomes" id="UP000001861"/>
    </source>
</evidence>
<dbReference type="InParanoid" id="A8NS52"/>
<organism evidence="3 4">
    <name type="scientific">Coprinopsis cinerea (strain Okayama-7 / 130 / ATCC MYA-4618 / FGSC 9003)</name>
    <name type="common">Inky cap fungus</name>
    <name type="synonym">Hormographiella aspergillata</name>
    <dbReference type="NCBI Taxonomy" id="240176"/>
    <lineage>
        <taxon>Eukaryota</taxon>
        <taxon>Fungi</taxon>
        <taxon>Dikarya</taxon>
        <taxon>Basidiomycota</taxon>
        <taxon>Agaricomycotina</taxon>
        <taxon>Agaricomycetes</taxon>
        <taxon>Agaricomycetidae</taxon>
        <taxon>Agaricales</taxon>
        <taxon>Agaricineae</taxon>
        <taxon>Psathyrellaceae</taxon>
        <taxon>Coprinopsis</taxon>
    </lineage>
</organism>
<dbReference type="EMBL" id="AACS02000008">
    <property type="protein sequence ID" value="EAU86005.2"/>
    <property type="molecule type" value="Genomic_DNA"/>
</dbReference>
<keyword evidence="1" id="KW-1133">Transmembrane helix</keyword>
<feature type="transmembrane region" description="Helical" evidence="1">
    <location>
        <begin position="90"/>
        <end position="110"/>
    </location>
</feature>
<gene>
    <name evidence="3" type="ORF">CC1G_03028</name>
</gene>
<dbReference type="RefSeq" id="XP_001835940.2">
    <property type="nucleotide sequence ID" value="XM_001835888.2"/>
</dbReference>
<dbReference type="Proteomes" id="UP000001861">
    <property type="component" value="Unassembled WGS sequence"/>
</dbReference>
<evidence type="ECO:0000256" key="1">
    <source>
        <dbReference type="SAM" id="Phobius"/>
    </source>
</evidence>